<comment type="caution">
    <text evidence="7">The sequence shown here is derived from an EMBL/GenBank/DDBJ whole genome shotgun (WGS) entry which is preliminary data.</text>
</comment>
<evidence type="ECO:0000313" key="7">
    <source>
        <dbReference type="EMBL" id="KAJ3656494.1"/>
    </source>
</evidence>
<dbReference type="SUPFAM" id="SSF57716">
    <property type="entry name" value="Glucocorticoid receptor-like (DNA-binding domain)"/>
    <property type="match status" value="1"/>
</dbReference>
<dbReference type="EMBL" id="JALNTZ010000004">
    <property type="protein sequence ID" value="KAJ3656494.1"/>
    <property type="molecule type" value="Genomic_DNA"/>
</dbReference>
<evidence type="ECO:0000256" key="4">
    <source>
        <dbReference type="ARBA" id="ARBA00023125"/>
    </source>
</evidence>
<evidence type="ECO:0000313" key="8">
    <source>
        <dbReference type="Proteomes" id="UP001168821"/>
    </source>
</evidence>
<proteinExistence type="predicted"/>
<sequence length="982" mass="114645">MGRKCVVPNCSSGYKGNPEKVSVFRVPKDRLLEWQRAIPRKDRQLTVNDVVCAKHFNREDIVTEVTTESIENKHQQSIEILFDRLISENILKLPSKSWALHIITDQGNENKKICISMVTVIDETVEMKKSILIAKDGLKCFIFGSPFLPSTLNEVNSVQTLQTFLDYFDSLEVCYGGAKINKCPSAFQTTFYQFDRHCNVWRHIHCTYTTNRGQQCFYCKKITRALYDFQRKNKTLITTKLSSLRKKLKISNRQQNRLQTKTQRILSELKLSKEKIKRIDEESLFNKIDNLDNLPLAQKILIKECYKMTKYNKKTSRRYTSDWLLTCLLLHIRSPAAYRFLRNNDILPLPQISTVRKYLSRVSIKCGLDQQFFEAFKKKVEGKNSFQKQGILIFDEMTVRQNIELNVTNTKLIGIQDFGLEHPKTSKTADKKADHALVFLFSSLTDQEFNQPVAVYAAKGPTNGTCLAQLMIEVIRKLEYCGVVIHGIVSDGASTNRRMWKEFGITGELDNAVNKCVHPLDELRYLFFFSDAPHLVKCLRNRFLKASILQTPDGKVNWMHYKMLFDYDKNLPHNLRICPKLTQMHIQPTNFMKMRVKLATQIFSNSVADGLHYFKQKYKEFEEVDSTIKFTKRVNNLFDALNRRHPLEGIRENSKDFDTLNENLAWFNEWERMVEEGKISKSQFLTKSTTEGLRVTILSTIELCKYLLSNGFKYVLTNKMNQDPLERFFGTIRLADCANGHPTFITFLQLYRMLTVYKLLKPPKFGNCTQMQENSNANNSLSFNDFKNVFETNPECGKNHVEKIKMKIEYILDTDSPINEIDEQLFEDVTTTEIVDNSIYYLAGFVAKKLYNTSKCNICREQLYNKEDPCSSTSEFTSTKSRGWLNHPDSLMFNMFRWVEGILMKYIDFVDVFDATIEELFATKNFMTIYFPFSCEEHRLEIFSKAIYFYTIMRIKQFYKQEQEKTTKACAEKRKESRLQTT</sequence>
<keyword evidence="1" id="KW-0479">Metal-binding</keyword>
<dbReference type="InterPro" id="IPR048367">
    <property type="entry name" value="TNP-like_RNaseH_C"/>
</dbReference>
<keyword evidence="8" id="KW-1185">Reference proteome</keyword>
<dbReference type="GO" id="GO:0003677">
    <property type="term" value="F:DNA binding"/>
    <property type="evidence" value="ECO:0007669"/>
    <property type="project" value="UniProtKB-UniRule"/>
</dbReference>
<keyword evidence="4 5" id="KW-0238">DNA-binding</keyword>
<evidence type="ECO:0000256" key="1">
    <source>
        <dbReference type="ARBA" id="ARBA00022723"/>
    </source>
</evidence>
<dbReference type="InterPro" id="IPR048365">
    <property type="entry name" value="TNP-like_RNaseH_N"/>
</dbReference>
<evidence type="ECO:0000256" key="3">
    <source>
        <dbReference type="ARBA" id="ARBA00022833"/>
    </source>
</evidence>
<reference evidence="7" key="1">
    <citation type="journal article" date="2023" name="G3 (Bethesda)">
        <title>Whole genome assemblies of Zophobas morio and Tenebrio molitor.</title>
        <authorList>
            <person name="Kaur S."/>
            <person name="Stinson S.A."/>
            <person name="diCenzo G.C."/>
        </authorList>
    </citation>
    <scope>NUCLEOTIDE SEQUENCE</scope>
    <source>
        <strain evidence="7">QUZm001</strain>
    </source>
</reference>
<dbReference type="InterPro" id="IPR006612">
    <property type="entry name" value="THAP_Znf"/>
</dbReference>
<dbReference type="Pfam" id="PF21787">
    <property type="entry name" value="TNP-like_RNaseH_N"/>
    <property type="match status" value="1"/>
</dbReference>
<protein>
    <recommendedName>
        <fullName evidence="6">THAP-type domain-containing protein</fullName>
    </recommendedName>
</protein>
<dbReference type="Proteomes" id="UP001168821">
    <property type="component" value="Unassembled WGS sequence"/>
</dbReference>
<dbReference type="PANTHER" id="PTHR47577:SF2">
    <property type="entry name" value="THAP DOMAIN CONTAINING 9"/>
    <property type="match status" value="1"/>
</dbReference>
<dbReference type="AlphaFoldDB" id="A0AA38IKJ2"/>
<keyword evidence="2 5" id="KW-0863">Zinc-finger</keyword>
<organism evidence="7 8">
    <name type="scientific">Zophobas morio</name>
    <dbReference type="NCBI Taxonomy" id="2755281"/>
    <lineage>
        <taxon>Eukaryota</taxon>
        <taxon>Metazoa</taxon>
        <taxon>Ecdysozoa</taxon>
        <taxon>Arthropoda</taxon>
        <taxon>Hexapoda</taxon>
        <taxon>Insecta</taxon>
        <taxon>Pterygota</taxon>
        <taxon>Neoptera</taxon>
        <taxon>Endopterygota</taxon>
        <taxon>Coleoptera</taxon>
        <taxon>Polyphaga</taxon>
        <taxon>Cucujiformia</taxon>
        <taxon>Tenebrionidae</taxon>
        <taxon>Zophobas</taxon>
    </lineage>
</organism>
<dbReference type="SMART" id="SM00980">
    <property type="entry name" value="THAP"/>
    <property type="match status" value="1"/>
</dbReference>
<name>A0AA38IKJ2_9CUCU</name>
<gene>
    <name evidence="7" type="ORF">Zmor_015567</name>
</gene>
<feature type="domain" description="THAP-type" evidence="6">
    <location>
        <begin position="1"/>
        <end position="82"/>
    </location>
</feature>
<dbReference type="InterPro" id="IPR048366">
    <property type="entry name" value="TNP-like_GBD"/>
</dbReference>
<evidence type="ECO:0000256" key="2">
    <source>
        <dbReference type="ARBA" id="ARBA00022771"/>
    </source>
</evidence>
<keyword evidence="3" id="KW-0862">Zinc</keyword>
<dbReference type="PANTHER" id="PTHR47577">
    <property type="entry name" value="THAP DOMAIN-CONTAINING PROTEIN 6"/>
    <property type="match status" value="1"/>
</dbReference>
<accession>A0AA38IKJ2</accession>
<evidence type="ECO:0000256" key="5">
    <source>
        <dbReference type="PROSITE-ProRule" id="PRU00309"/>
    </source>
</evidence>
<dbReference type="Pfam" id="PF21789">
    <property type="entry name" value="TNP-like_RNaseH_C"/>
    <property type="match status" value="1"/>
</dbReference>
<dbReference type="PROSITE" id="PS50950">
    <property type="entry name" value="ZF_THAP"/>
    <property type="match status" value="1"/>
</dbReference>
<dbReference type="Pfam" id="PF05485">
    <property type="entry name" value="THAP"/>
    <property type="match status" value="1"/>
</dbReference>
<evidence type="ECO:0000259" key="6">
    <source>
        <dbReference type="PROSITE" id="PS50950"/>
    </source>
</evidence>
<dbReference type="Pfam" id="PF21788">
    <property type="entry name" value="TNP-like_GBD"/>
    <property type="match status" value="1"/>
</dbReference>
<dbReference type="GO" id="GO:0008270">
    <property type="term" value="F:zinc ion binding"/>
    <property type="evidence" value="ECO:0007669"/>
    <property type="project" value="UniProtKB-KW"/>
</dbReference>